<evidence type="ECO:0000256" key="2">
    <source>
        <dbReference type="SAM" id="SignalP"/>
    </source>
</evidence>
<dbReference type="SUPFAM" id="SSF53474">
    <property type="entry name" value="alpha/beta-Hydrolases"/>
    <property type="match status" value="1"/>
</dbReference>
<dbReference type="KEGG" id="dph:EHF33_03510"/>
<dbReference type="RefSeq" id="WP_124867935.1">
    <property type="nucleotide sequence ID" value="NZ_CP034183.1"/>
</dbReference>
<sequence>MKNFVGVALTLACGFAIAGGSGPTVSSTQAVTFQAGDGLTVYANYIPASPGAPVILLFHQADNNKSEYADITPQFRRLGFATLAVDARSGHATHAGDNRNLTAEAYEKKTGNTAGYDQALPDLEAALAWAKRADQQRKVFVVGSSYSANLVLFLGAQHPQDVQGILSFSPQANEATLKVASTVKIPVFITSSDSTEEIEAVKAIYSVLKSANKVQYVPTSGSHGALALSSVFNPAGNAGYWKALGIFLNGLK</sequence>
<dbReference type="Pfam" id="PF01738">
    <property type="entry name" value="DLH"/>
    <property type="match status" value="1"/>
</dbReference>
<reference evidence="4 5" key="1">
    <citation type="submission" date="2018-11" db="EMBL/GenBank/DDBJ databases">
        <title>Deinococcus shelandsis sp. nov., isolated from South Shetland Islands soil of Antarctica.</title>
        <authorList>
            <person name="Tian J."/>
        </authorList>
    </citation>
    <scope>NUCLEOTIDE SEQUENCE [LARGE SCALE GENOMIC DNA]</scope>
    <source>
        <strain evidence="4 5">S14-83T</strain>
    </source>
</reference>
<dbReference type="InterPro" id="IPR050261">
    <property type="entry name" value="FrsA_esterase"/>
</dbReference>
<keyword evidence="5" id="KW-1185">Reference proteome</keyword>
<evidence type="ECO:0000313" key="4">
    <source>
        <dbReference type="EMBL" id="AZI41932.1"/>
    </source>
</evidence>
<evidence type="ECO:0000256" key="1">
    <source>
        <dbReference type="ARBA" id="ARBA00022801"/>
    </source>
</evidence>
<organism evidence="4 5">
    <name type="scientific">Deinococcus psychrotolerans</name>
    <dbReference type="NCBI Taxonomy" id="2489213"/>
    <lineage>
        <taxon>Bacteria</taxon>
        <taxon>Thermotogati</taxon>
        <taxon>Deinococcota</taxon>
        <taxon>Deinococci</taxon>
        <taxon>Deinococcales</taxon>
        <taxon>Deinococcaceae</taxon>
        <taxon>Deinococcus</taxon>
    </lineage>
</organism>
<dbReference type="GO" id="GO:0052689">
    <property type="term" value="F:carboxylic ester hydrolase activity"/>
    <property type="evidence" value="ECO:0007669"/>
    <property type="project" value="UniProtKB-ARBA"/>
</dbReference>
<dbReference type="InterPro" id="IPR002925">
    <property type="entry name" value="Dienelactn_hydro"/>
</dbReference>
<dbReference type="InterPro" id="IPR029058">
    <property type="entry name" value="AB_hydrolase_fold"/>
</dbReference>
<feature type="signal peptide" evidence="2">
    <location>
        <begin position="1"/>
        <end position="18"/>
    </location>
</feature>
<feature type="domain" description="Dienelactone hydrolase" evidence="3">
    <location>
        <begin position="45"/>
        <end position="209"/>
    </location>
</feature>
<dbReference type="Gene3D" id="3.40.50.1820">
    <property type="entry name" value="alpha/beta hydrolase"/>
    <property type="match status" value="1"/>
</dbReference>
<keyword evidence="2" id="KW-0732">Signal</keyword>
<dbReference type="EMBL" id="CP034183">
    <property type="protein sequence ID" value="AZI41932.1"/>
    <property type="molecule type" value="Genomic_DNA"/>
</dbReference>
<gene>
    <name evidence="4" type="ORF">EHF33_03510</name>
</gene>
<dbReference type="OrthoDB" id="63241at2"/>
<dbReference type="Proteomes" id="UP000276417">
    <property type="component" value="Chromosome 1"/>
</dbReference>
<dbReference type="AlphaFoldDB" id="A0A3G8Y984"/>
<dbReference type="PANTHER" id="PTHR22946:SF9">
    <property type="entry name" value="POLYKETIDE TRANSFERASE AF380"/>
    <property type="match status" value="1"/>
</dbReference>
<name>A0A3G8Y984_9DEIO</name>
<protein>
    <submittedName>
        <fullName evidence="4">Alpha/beta hydrolase</fullName>
    </submittedName>
</protein>
<accession>A0A3G8Y984</accession>
<dbReference type="PANTHER" id="PTHR22946">
    <property type="entry name" value="DIENELACTONE HYDROLASE DOMAIN-CONTAINING PROTEIN-RELATED"/>
    <property type="match status" value="1"/>
</dbReference>
<proteinExistence type="predicted"/>
<feature type="chain" id="PRO_5018336466" evidence="2">
    <location>
        <begin position="19"/>
        <end position="252"/>
    </location>
</feature>
<evidence type="ECO:0000313" key="5">
    <source>
        <dbReference type="Proteomes" id="UP000276417"/>
    </source>
</evidence>
<evidence type="ECO:0000259" key="3">
    <source>
        <dbReference type="Pfam" id="PF01738"/>
    </source>
</evidence>
<keyword evidence="1 4" id="KW-0378">Hydrolase</keyword>